<sequence length="222" mass="22658">MLALKRQHGVTMISLLTGMAISMIGIVSMLSLYKNLIYQTVASAQRSGHDGEIAAGLLTAQIELQGAGYGVATASGAAKSNTDFIVVSGATLDAQLKLHGTALTIGSSAVSGNAIVWGDNPTLSAYRCNALIVSDGGLTLLRATSGCAAATDWASAQWQRRADLVSSGALDQADTTFSVSHGSCAPFGKGLPLPALILTMRAHGVDAGYPTGAALCITNYLT</sequence>
<evidence type="ECO:0000313" key="2">
    <source>
        <dbReference type="EMBL" id="NKF21176.1"/>
    </source>
</evidence>
<evidence type="ECO:0000256" key="1">
    <source>
        <dbReference type="SAM" id="Phobius"/>
    </source>
</evidence>
<keyword evidence="1" id="KW-1133">Transmembrane helix</keyword>
<dbReference type="Proteomes" id="UP000653472">
    <property type="component" value="Unassembled WGS sequence"/>
</dbReference>
<keyword evidence="1" id="KW-0812">Transmembrane</keyword>
<name>A0A969W5S8_9GAMM</name>
<organism evidence="2 3">
    <name type="scientific">Solimonas marina</name>
    <dbReference type="NCBI Taxonomy" id="2714601"/>
    <lineage>
        <taxon>Bacteria</taxon>
        <taxon>Pseudomonadati</taxon>
        <taxon>Pseudomonadota</taxon>
        <taxon>Gammaproteobacteria</taxon>
        <taxon>Nevskiales</taxon>
        <taxon>Nevskiaceae</taxon>
        <taxon>Solimonas</taxon>
    </lineage>
</organism>
<dbReference type="RefSeq" id="WP_168146411.1">
    <property type="nucleotide sequence ID" value="NZ_JAAVXB010000001.1"/>
</dbReference>
<reference evidence="2" key="1">
    <citation type="submission" date="2020-03" db="EMBL/GenBank/DDBJ databases">
        <title>Solimonas marina sp. nov., isolated from deep seawater of the Pacific Ocean.</title>
        <authorList>
            <person name="Liu X."/>
            <person name="Lai Q."/>
            <person name="Sun F."/>
            <person name="Gai Y."/>
            <person name="Li G."/>
            <person name="Shao Z."/>
        </authorList>
    </citation>
    <scope>NUCLEOTIDE SEQUENCE</scope>
    <source>
        <strain evidence="2">C16B3</strain>
    </source>
</reference>
<dbReference type="AlphaFoldDB" id="A0A969W5S8"/>
<keyword evidence="3" id="KW-1185">Reference proteome</keyword>
<comment type="caution">
    <text evidence="2">The sequence shown here is derived from an EMBL/GenBank/DDBJ whole genome shotgun (WGS) entry which is preliminary data.</text>
</comment>
<proteinExistence type="predicted"/>
<evidence type="ECO:0000313" key="3">
    <source>
        <dbReference type="Proteomes" id="UP000653472"/>
    </source>
</evidence>
<gene>
    <name evidence="2" type="ORF">G7Y82_02525</name>
</gene>
<evidence type="ECO:0008006" key="4">
    <source>
        <dbReference type="Google" id="ProtNLM"/>
    </source>
</evidence>
<protein>
    <recommendedName>
        <fullName evidence="4">Type IV pilus assembly protein PilW</fullName>
    </recommendedName>
</protein>
<keyword evidence="1" id="KW-0472">Membrane</keyword>
<accession>A0A969W5S8</accession>
<feature type="transmembrane region" description="Helical" evidence="1">
    <location>
        <begin position="12"/>
        <end position="33"/>
    </location>
</feature>
<dbReference type="EMBL" id="JAAVXB010000001">
    <property type="protein sequence ID" value="NKF21176.1"/>
    <property type="molecule type" value="Genomic_DNA"/>
</dbReference>